<evidence type="ECO:0000313" key="1">
    <source>
        <dbReference type="EMBL" id="MPC14789.1"/>
    </source>
</evidence>
<keyword evidence="2" id="KW-1185">Reference proteome</keyword>
<dbReference type="AlphaFoldDB" id="A0A5B7CZK2"/>
<reference evidence="1 2" key="1">
    <citation type="submission" date="2019-05" db="EMBL/GenBank/DDBJ databases">
        <title>Another draft genome of Portunus trituberculatus and its Hox gene families provides insights of decapod evolution.</title>
        <authorList>
            <person name="Jeong J.-H."/>
            <person name="Song I."/>
            <person name="Kim S."/>
            <person name="Choi T."/>
            <person name="Kim D."/>
            <person name="Ryu S."/>
            <person name="Kim W."/>
        </authorList>
    </citation>
    <scope>NUCLEOTIDE SEQUENCE [LARGE SCALE GENOMIC DNA]</scope>
    <source>
        <tissue evidence="1">Muscle</tissue>
    </source>
</reference>
<dbReference type="EMBL" id="VSRR010000379">
    <property type="protein sequence ID" value="MPC14789.1"/>
    <property type="molecule type" value="Genomic_DNA"/>
</dbReference>
<proteinExistence type="predicted"/>
<organism evidence="1 2">
    <name type="scientific">Portunus trituberculatus</name>
    <name type="common">Swimming crab</name>
    <name type="synonym">Neptunus trituberculatus</name>
    <dbReference type="NCBI Taxonomy" id="210409"/>
    <lineage>
        <taxon>Eukaryota</taxon>
        <taxon>Metazoa</taxon>
        <taxon>Ecdysozoa</taxon>
        <taxon>Arthropoda</taxon>
        <taxon>Crustacea</taxon>
        <taxon>Multicrustacea</taxon>
        <taxon>Malacostraca</taxon>
        <taxon>Eumalacostraca</taxon>
        <taxon>Eucarida</taxon>
        <taxon>Decapoda</taxon>
        <taxon>Pleocyemata</taxon>
        <taxon>Brachyura</taxon>
        <taxon>Eubrachyura</taxon>
        <taxon>Portunoidea</taxon>
        <taxon>Portunidae</taxon>
        <taxon>Portuninae</taxon>
        <taxon>Portunus</taxon>
    </lineage>
</organism>
<sequence length="168" mass="18354">MDDTNRKLQARLTNRISSLGGKSRVTSEVSGVTFVVDATMRLNEPSTFKRSVSVTASLAGPRKYCLAGPVWAFQYCCRRDTTLRQTAGLPKPCLYIHPVIGGLGATGYGSAEVADIIIQRKNFNEKTYVVHFVYSPRVSVHVTLGHHKARGTSLCPQLALRVAFLSVA</sequence>
<accession>A0A5B7CZK2</accession>
<gene>
    <name evidence="1" type="ORF">E2C01_007564</name>
</gene>
<protein>
    <submittedName>
        <fullName evidence="1">Uncharacterized protein</fullName>
    </submittedName>
</protein>
<evidence type="ECO:0000313" key="2">
    <source>
        <dbReference type="Proteomes" id="UP000324222"/>
    </source>
</evidence>
<dbReference type="Proteomes" id="UP000324222">
    <property type="component" value="Unassembled WGS sequence"/>
</dbReference>
<comment type="caution">
    <text evidence="1">The sequence shown here is derived from an EMBL/GenBank/DDBJ whole genome shotgun (WGS) entry which is preliminary data.</text>
</comment>
<name>A0A5B7CZK2_PORTR</name>